<dbReference type="Proteomes" id="UP000839834">
    <property type="component" value="Unassembled WGS sequence"/>
</dbReference>
<organism evidence="2">
    <name type="scientific">Salmonella enterica</name>
    <name type="common">Salmonella choleraesuis</name>
    <dbReference type="NCBI Taxonomy" id="28901"/>
    <lineage>
        <taxon>Bacteria</taxon>
        <taxon>Pseudomonadati</taxon>
        <taxon>Pseudomonadota</taxon>
        <taxon>Gammaproteobacteria</taxon>
        <taxon>Enterobacterales</taxon>
        <taxon>Enterobacteriaceae</taxon>
        <taxon>Salmonella</taxon>
    </lineage>
</organism>
<sequence>MLKTITLLSATAIAITFTVLMSMLASSDPPSLLRGGAPDDEQRQWAQTAWRYVQNNTQPSTGLVNGKDQYPVISLWNIGDTLIALTAARRLEIISQAEFDARLSTLLTTLANLPLTPAGTPGSLYNAVDGSLSQQQPAATKAQDLARLLTGMRMVIGYFPEYRTYLERSAMRWNFCSVVDKKGLPLDGQQQNNHWHTQTVVDTEYSDYSRAAFALWGFRASEQPLPFKTAIMSGLPIDYTTRDPRLSGSPAGVESTPYILTGIELGWKMPEGLSSASTHMESRAKLIYQIQEMRWQKDKILTARAQYSRSTAPWEVYDSIFANGYPWNTLADGNRYMPELSLLSTRAIFGLWALWDTPFTNALMQLGSLHRDPEHGWFEGRYEGSGGYNRTYTLTTNTVVLEAMLYKHTAGPLIKPVHHGGYLDAQMQDIFNWPRHCLPPERNPQVIKKGGLNGD</sequence>
<gene>
    <name evidence="2" type="ORF">NL99_15305</name>
</gene>
<name>A0A7U7L4Y4_SALER</name>
<evidence type="ECO:0000259" key="1">
    <source>
        <dbReference type="Pfam" id="PF11329"/>
    </source>
</evidence>
<comment type="caution">
    <text evidence="2">The sequence shown here is derived from an EMBL/GenBank/DDBJ whole genome shotgun (WGS) entry which is preliminary data.</text>
</comment>
<dbReference type="Gene3D" id="1.50.10.140">
    <property type="match status" value="1"/>
</dbReference>
<feature type="domain" description="DUF3131" evidence="1">
    <location>
        <begin position="44"/>
        <end position="409"/>
    </location>
</feature>
<proteinExistence type="predicted"/>
<dbReference type="EMBL" id="AAACVH010000024">
    <property type="protein sequence ID" value="EAA8666336.1"/>
    <property type="molecule type" value="Genomic_DNA"/>
</dbReference>
<dbReference type="AlphaFoldDB" id="A0A7U7L4Y4"/>
<evidence type="ECO:0000313" key="2">
    <source>
        <dbReference type="EMBL" id="EAA8666336.1"/>
    </source>
</evidence>
<reference evidence="2" key="1">
    <citation type="submission" date="2018-08" db="EMBL/GenBank/DDBJ databases">
        <authorList>
            <consortium name="GenomeTrakr network: Whole genome sequencing for foodborne pathogen traceback"/>
        </authorList>
    </citation>
    <scope>NUCLEOTIDE SEQUENCE [LARGE SCALE GENOMIC DNA]</scope>
    <source>
        <strain evidence="2">FLUFL-367</strain>
    </source>
</reference>
<dbReference type="InterPro" id="IPR021478">
    <property type="entry name" value="DUF3131"/>
</dbReference>
<accession>A0A7U7L4Y4</accession>
<dbReference type="Pfam" id="PF11329">
    <property type="entry name" value="DUF3131"/>
    <property type="match status" value="1"/>
</dbReference>
<protein>
    <submittedName>
        <fullName evidence="2">DUF3131 domain-containing protein</fullName>
    </submittedName>
</protein>
<dbReference type="RefSeq" id="WP_080092912.1">
    <property type="nucleotide sequence ID" value="NZ_MYOH01000002.1"/>
</dbReference>